<accession>F8IJ92</accession>
<dbReference type="PATRIC" id="fig|1048834.4.peg.1403"/>
<dbReference type="STRING" id="1048834.TC41_1479"/>
<dbReference type="Pfam" id="PF00990">
    <property type="entry name" value="GGDEF"/>
    <property type="match status" value="1"/>
</dbReference>
<dbReference type="PANTHER" id="PTHR45138">
    <property type="entry name" value="REGULATORY COMPONENTS OF SENSORY TRANSDUCTION SYSTEM"/>
    <property type="match status" value="1"/>
</dbReference>
<dbReference type="SUPFAM" id="SSF55073">
    <property type="entry name" value="Nucleotide cyclase"/>
    <property type="match status" value="1"/>
</dbReference>
<dbReference type="SMART" id="SM00267">
    <property type="entry name" value="GGDEF"/>
    <property type="match status" value="1"/>
</dbReference>
<proteinExistence type="predicted"/>
<dbReference type="Proteomes" id="UP000000292">
    <property type="component" value="Chromosome"/>
</dbReference>
<dbReference type="InterPro" id="IPR043128">
    <property type="entry name" value="Rev_trsase/Diguanyl_cyclase"/>
</dbReference>
<dbReference type="Gene3D" id="3.30.70.270">
    <property type="match status" value="1"/>
</dbReference>
<dbReference type="AlphaFoldDB" id="F8IJ92"/>
<name>F8IJ92_ALIAT</name>
<gene>
    <name evidence="3" type="ordered locus">TC41_1479</name>
</gene>
<dbReference type="EMBL" id="CP002902">
    <property type="protein sequence ID" value="AEJ43412.1"/>
    <property type="molecule type" value="Genomic_DNA"/>
</dbReference>
<evidence type="ECO:0000313" key="3">
    <source>
        <dbReference type="EMBL" id="AEJ43412.1"/>
    </source>
</evidence>
<reference evidence="3 4" key="1">
    <citation type="journal article" date="2011" name="J. Bacteriol.">
        <title>Complete Genome Sequence of Alicyclobacillus acidocaldarius Strain Tc-4-1.</title>
        <authorList>
            <person name="Chen Y."/>
            <person name="He Y."/>
            <person name="Zhang B."/>
            <person name="Yang J."/>
            <person name="Li W."/>
            <person name="Dong Z."/>
            <person name="Hu S."/>
        </authorList>
    </citation>
    <scope>NUCLEOTIDE SEQUENCE [LARGE SCALE GENOMIC DNA]</scope>
    <source>
        <strain evidence="3 4">Tc-4-1</strain>
    </source>
</reference>
<protein>
    <submittedName>
        <fullName evidence="3">Diguanylate cyclase</fullName>
    </submittedName>
</protein>
<dbReference type="InterPro" id="IPR050469">
    <property type="entry name" value="Diguanylate_Cyclase"/>
</dbReference>
<feature type="compositionally biased region" description="Polar residues" evidence="1">
    <location>
        <begin position="185"/>
        <end position="198"/>
    </location>
</feature>
<reference evidence="4" key="2">
    <citation type="submission" date="2011-06" db="EMBL/GenBank/DDBJ databases">
        <title>The complete genome sequence of Alicyclobacillus acidocaldarius sp. Tc-4-1.</title>
        <authorList>
            <person name="Chen Y."/>
            <person name="He Y."/>
            <person name="Dong Z."/>
            <person name="Hu S."/>
        </authorList>
    </citation>
    <scope>NUCLEOTIDE SEQUENCE [LARGE SCALE GENOMIC DNA]</scope>
    <source>
        <strain evidence="4">Tc-4-1</strain>
    </source>
</reference>
<evidence type="ECO:0000256" key="1">
    <source>
        <dbReference type="SAM" id="MobiDB-lite"/>
    </source>
</evidence>
<dbReference type="GO" id="GO:0043709">
    <property type="term" value="P:cell adhesion involved in single-species biofilm formation"/>
    <property type="evidence" value="ECO:0007669"/>
    <property type="project" value="TreeGrafter"/>
</dbReference>
<dbReference type="eggNOG" id="COG2199">
    <property type="taxonomic scope" value="Bacteria"/>
</dbReference>
<organism evidence="3 4">
    <name type="scientific">Alicyclobacillus acidocaldarius (strain Tc-4-1)</name>
    <name type="common">Bacillus acidocaldarius</name>
    <dbReference type="NCBI Taxonomy" id="1048834"/>
    <lineage>
        <taxon>Bacteria</taxon>
        <taxon>Bacillati</taxon>
        <taxon>Bacillota</taxon>
        <taxon>Bacilli</taxon>
        <taxon>Bacillales</taxon>
        <taxon>Alicyclobacillaceae</taxon>
        <taxon>Alicyclobacillus</taxon>
    </lineage>
</organism>
<dbReference type="CDD" id="cd01949">
    <property type="entry name" value="GGDEF"/>
    <property type="match status" value="1"/>
</dbReference>
<dbReference type="GO" id="GO:0005886">
    <property type="term" value="C:plasma membrane"/>
    <property type="evidence" value="ECO:0007669"/>
    <property type="project" value="TreeGrafter"/>
</dbReference>
<dbReference type="PROSITE" id="PS50887">
    <property type="entry name" value="GGDEF"/>
    <property type="match status" value="1"/>
</dbReference>
<evidence type="ECO:0000259" key="2">
    <source>
        <dbReference type="PROSITE" id="PS50887"/>
    </source>
</evidence>
<dbReference type="NCBIfam" id="TIGR00254">
    <property type="entry name" value="GGDEF"/>
    <property type="match status" value="1"/>
</dbReference>
<dbReference type="HOGENOM" id="CLU_1270081_0_0_9"/>
<dbReference type="GO" id="GO:0052621">
    <property type="term" value="F:diguanylate cyclase activity"/>
    <property type="evidence" value="ECO:0007669"/>
    <property type="project" value="TreeGrafter"/>
</dbReference>
<dbReference type="PANTHER" id="PTHR45138:SF9">
    <property type="entry name" value="DIGUANYLATE CYCLASE DGCM-RELATED"/>
    <property type="match status" value="1"/>
</dbReference>
<dbReference type="InterPro" id="IPR029787">
    <property type="entry name" value="Nucleotide_cyclase"/>
</dbReference>
<feature type="region of interest" description="Disordered" evidence="1">
    <location>
        <begin position="185"/>
        <end position="210"/>
    </location>
</feature>
<sequence length="217" mass="24133">MRGAMVAARTEPVVHITWETSHALMEACSAQVSLGLDMIMALRVAEHASQRDLLTGAWNRLGIERRWPYVLEVAREDRARHAIVGIVDIDHFKHINDTYGHPVGDRVLRLVVQTLKEEARPDELVGRIGGDEFLVVAWSDSPDWRPRMFALQRAVRERWSGTCAVSVGGACSAWMATASKPVTRPRTSACTRTNAGESNTEKAPFREPSSPFFALIS</sequence>
<feature type="domain" description="GGDEF" evidence="2">
    <location>
        <begin position="80"/>
        <end position="205"/>
    </location>
</feature>
<dbReference type="InterPro" id="IPR000160">
    <property type="entry name" value="GGDEF_dom"/>
</dbReference>
<dbReference type="GO" id="GO:1902201">
    <property type="term" value="P:negative regulation of bacterial-type flagellum-dependent cell motility"/>
    <property type="evidence" value="ECO:0007669"/>
    <property type="project" value="TreeGrafter"/>
</dbReference>
<dbReference type="KEGG" id="aad:TC41_1479"/>
<evidence type="ECO:0000313" key="4">
    <source>
        <dbReference type="Proteomes" id="UP000000292"/>
    </source>
</evidence>